<feature type="compositionally biased region" description="Low complexity" evidence="1">
    <location>
        <begin position="48"/>
        <end position="61"/>
    </location>
</feature>
<feature type="compositionally biased region" description="Basic and acidic residues" evidence="1">
    <location>
        <begin position="237"/>
        <end position="256"/>
    </location>
</feature>
<feature type="compositionally biased region" description="Basic residues" evidence="1">
    <location>
        <begin position="214"/>
        <end position="236"/>
    </location>
</feature>
<gene>
    <name evidence="2" type="ORF">AVDCRST_MAG48-1651</name>
</gene>
<feature type="compositionally biased region" description="Basic residues" evidence="1">
    <location>
        <begin position="192"/>
        <end position="203"/>
    </location>
</feature>
<protein>
    <submittedName>
        <fullName evidence="2">Glutamate ABC transporter, substrate-binding protein GluB</fullName>
    </submittedName>
</protein>
<sequence>EDHHQDRRQHRRCGTHAGHGRLRQRGERRPRRGGGQLGRPRDHRHQVRPAGPRPAGRQRLPGLRRHRRPLRGQGARLHRRDVQGVAVGPARDAAAERPGRDDLRDLLDHRRAQAEGLLRRPLLRRRPGPAGEERQHRHHRPGLPRRQEALLGDRLHVGAEDQGQLRLRRAAAGVRHLLQVRAGPEQRDDRRGHHRQRHPRRLRGPVAVPGQAQGRRRPLLGGALRRRHQAGRHRPVRVGEHRDPEDGRRRVVAEGSRRHRRGLGLQARHRHQPAEAGRLLL</sequence>
<feature type="non-terminal residue" evidence="2">
    <location>
        <position position="1"/>
    </location>
</feature>
<reference evidence="2" key="1">
    <citation type="submission" date="2020-02" db="EMBL/GenBank/DDBJ databases">
        <authorList>
            <person name="Meier V. D."/>
        </authorList>
    </citation>
    <scope>NUCLEOTIDE SEQUENCE</scope>
    <source>
        <strain evidence="2">AVDCRST_MAG48</strain>
    </source>
</reference>
<evidence type="ECO:0000313" key="2">
    <source>
        <dbReference type="EMBL" id="CAA9305297.1"/>
    </source>
</evidence>
<dbReference type="AlphaFoldDB" id="A0A6J4KGQ1"/>
<feature type="compositionally biased region" description="Basic residues" evidence="1">
    <location>
        <begin position="1"/>
        <end position="32"/>
    </location>
</feature>
<feature type="region of interest" description="Disordered" evidence="1">
    <location>
        <begin position="117"/>
        <end position="148"/>
    </location>
</feature>
<organism evidence="2">
    <name type="scientific">uncultured Friedmanniella sp</name>
    <dbReference type="NCBI Taxonomy" id="335381"/>
    <lineage>
        <taxon>Bacteria</taxon>
        <taxon>Bacillati</taxon>
        <taxon>Actinomycetota</taxon>
        <taxon>Actinomycetes</taxon>
        <taxon>Propionibacteriales</taxon>
        <taxon>Nocardioidaceae</taxon>
        <taxon>Friedmanniella</taxon>
        <taxon>environmental samples</taxon>
    </lineage>
</organism>
<evidence type="ECO:0000256" key="1">
    <source>
        <dbReference type="SAM" id="MobiDB-lite"/>
    </source>
</evidence>
<name>A0A6J4KGQ1_9ACTN</name>
<feature type="region of interest" description="Disordered" evidence="1">
    <location>
        <begin position="1"/>
        <end position="104"/>
    </location>
</feature>
<accession>A0A6J4KGQ1</accession>
<feature type="region of interest" description="Disordered" evidence="1">
    <location>
        <begin position="178"/>
        <end position="281"/>
    </location>
</feature>
<proteinExistence type="predicted"/>
<dbReference type="EMBL" id="CADCTS010000239">
    <property type="protein sequence ID" value="CAA9305297.1"/>
    <property type="molecule type" value="Genomic_DNA"/>
</dbReference>
<feature type="compositionally biased region" description="Basic and acidic residues" evidence="1">
    <location>
        <begin position="93"/>
        <end position="104"/>
    </location>
</feature>
<feature type="compositionally biased region" description="Basic residues" evidence="1">
    <location>
        <begin position="257"/>
        <end position="271"/>
    </location>
</feature>
<feature type="non-terminal residue" evidence="2">
    <location>
        <position position="281"/>
    </location>
</feature>